<keyword evidence="1" id="KW-1133">Transmembrane helix</keyword>
<proteinExistence type="predicted"/>
<feature type="transmembrane region" description="Helical" evidence="1">
    <location>
        <begin position="139"/>
        <end position="159"/>
    </location>
</feature>
<accession>A0ABS5HDF2</accession>
<reference evidence="3" key="1">
    <citation type="submission" date="2023-07" db="EMBL/GenBank/DDBJ databases">
        <title>Marinomonas vulgaris A79, complete genome.</title>
        <authorList>
            <person name="Ying J.-J."/>
        </authorList>
    </citation>
    <scope>NUCLEOTIDE SEQUENCE [LARGE SCALE GENOMIC DNA]</scope>
    <source>
        <strain evidence="3">A79</strain>
    </source>
</reference>
<feature type="transmembrane region" description="Helical" evidence="1">
    <location>
        <begin position="49"/>
        <end position="69"/>
    </location>
</feature>
<sequence length="175" mass="19152">MEDHNSPALRSGIDLRGTKNATEPVLEHIKPGKKRAPLFRYIRINLPRVTRLLLVALIAVIGVASAMVTFSNHEIFPFATQALWCITGGSAVFVTTGFMSNARIWTSGLIIALSSLLVYLGGIFGKAPYVWNGASIVDAAIWNLTLFAAVIYILLFWALRFGMIVAAPDNQNFTD</sequence>
<comment type="caution">
    <text evidence="2">The sequence shown here is derived from an EMBL/GenBank/DDBJ whole genome shotgun (WGS) entry which is preliminary data.</text>
</comment>
<feature type="transmembrane region" description="Helical" evidence="1">
    <location>
        <begin position="75"/>
        <end position="96"/>
    </location>
</feature>
<dbReference type="Proteomes" id="UP000679722">
    <property type="component" value="Unassembled WGS sequence"/>
</dbReference>
<name>A0ABS5HDF2_9GAMM</name>
<protein>
    <submittedName>
        <fullName evidence="2">Uncharacterized protein</fullName>
    </submittedName>
</protein>
<evidence type="ECO:0000313" key="3">
    <source>
        <dbReference type="Proteomes" id="UP000679722"/>
    </source>
</evidence>
<dbReference type="EMBL" id="JAGSSV010000017">
    <property type="protein sequence ID" value="MBR7889681.1"/>
    <property type="molecule type" value="Genomic_DNA"/>
</dbReference>
<keyword evidence="3" id="KW-1185">Reference proteome</keyword>
<organism evidence="2 3">
    <name type="scientific">Marinomonas vulgaris</name>
    <dbReference type="NCBI Taxonomy" id="2823372"/>
    <lineage>
        <taxon>Bacteria</taxon>
        <taxon>Pseudomonadati</taxon>
        <taxon>Pseudomonadota</taxon>
        <taxon>Gammaproteobacteria</taxon>
        <taxon>Oceanospirillales</taxon>
        <taxon>Oceanospirillaceae</taxon>
        <taxon>Marinomonas</taxon>
    </lineage>
</organism>
<keyword evidence="1" id="KW-0472">Membrane</keyword>
<gene>
    <name evidence="2" type="ORF">J9B83_12085</name>
</gene>
<evidence type="ECO:0000313" key="2">
    <source>
        <dbReference type="EMBL" id="MBR7889681.1"/>
    </source>
</evidence>
<feature type="transmembrane region" description="Helical" evidence="1">
    <location>
        <begin position="108"/>
        <end position="127"/>
    </location>
</feature>
<keyword evidence="1" id="KW-0812">Transmembrane</keyword>
<evidence type="ECO:0000256" key="1">
    <source>
        <dbReference type="SAM" id="Phobius"/>
    </source>
</evidence>
<dbReference type="RefSeq" id="WP_211537080.1">
    <property type="nucleotide sequence ID" value="NZ_JAGSSV010000017.1"/>
</dbReference>